<gene>
    <name evidence="2" type="ORF">FCM35_KLT02662</name>
</gene>
<name>A0A833QUN4_9POAL</name>
<keyword evidence="3" id="KW-1185">Reference proteome</keyword>
<dbReference type="EMBL" id="SWLB01000011">
    <property type="protein sequence ID" value="KAF3333085.1"/>
    <property type="molecule type" value="Genomic_DNA"/>
</dbReference>
<feature type="region of interest" description="Disordered" evidence="1">
    <location>
        <begin position="68"/>
        <end position="88"/>
    </location>
</feature>
<reference evidence="2" key="1">
    <citation type="submission" date="2020-01" db="EMBL/GenBank/DDBJ databases">
        <title>Genome sequence of Kobresia littledalei, the first chromosome-level genome in the family Cyperaceae.</title>
        <authorList>
            <person name="Qu G."/>
        </authorList>
    </citation>
    <scope>NUCLEOTIDE SEQUENCE</scope>
    <source>
        <strain evidence="2">C.B.Clarke</strain>
        <tissue evidence="2">Leaf</tissue>
    </source>
</reference>
<evidence type="ECO:0000256" key="1">
    <source>
        <dbReference type="SAM" id="MobiDB-lite"/>
    </source>
</evidence>
<sequence length="88" mass="9831">MCHVNEDYLILTCPSEILRKNNGALCNCLLPESMRVPVAVKQISDYPGFSEDGSESCSMLTTTTTTATHEQFQFESDDTDQDKHLLSQ</sequence>
<protein>
    <submittedName>
        <fullName evidence="2">DeSI-like protein</fullName>
    </submittedName>
</protein>
<proteinExistence type="predicted"/>
<accession>A0A833QUN4</accession>
<organism evidence="2 3">
    <name type="scientific">Carex littledalei</name>
    <dbReference type="NCBI Taxonomy" id="544730"/>
    <lineage>
        <taxon>Eukaryota</taxon>
        <taxon>Viridiplantae</taxon>
        <taxon>Streptophyta</taxon>
        <taxon>Embryophyta</taxon>
        <taxon>Tracheophyta</taxon>
        <taxon>Spermatophyta</taxon>
        <taxon>Magnoliopsida</taxon>
        <taxon>Liliopsida</taxon>
        <taxon>Poales</taxon>
        <taxon>Cyperaceae</taxon>
        <taxon>Cyperoideae</taxon>
        <taxon>Cariceae</taxon>
        <taxon>Carex</taxon>
        <taxon>Carex subgen. Euthyceras</taxon>
    </lineage>
</organism>
<dbReference type="Proteomes" id="UP000623129">
    <property type="component" value="Unassembled WGS sequence"/>
</dbReference>
<dbReference type="AlphaFoldDB" id="A0A833QUN4"/>
<evidence type="ECO:0000313" key="2">
    <source>
        <dbReference type="EMBL" id="KAF3333085.1"/>
    </source>
</evidence>
<comment type="caution">
    <text evidence="2">The sequence shown here is derived from an EMBL/GenBank/DDBJ whole genome shotgun (WGS) entry which is preliminary data.</text>
</comment>
<evidence type="ECO:0000313" key="3">
    <source>
        <dbReference type="Proteomes" id="UP000623129"/>
    </source>
</evidence>